<dbReference type="EMBL" id="CP150484">
    <property type="protein sequence ID" value="WYW16361.1"/>
    <property type="molecule type" value="Genomic_DNA"/>
</dbReference>
<accession>A0ACD5BAJ3</accession>
<protein>
    <submittedName>
        <fullName evidence="1">Uncharacterized protein</fullName>
    </submittedName>
</protein>
<sequence>MTKPATGGAVAHTPDGAADVLEEYHHALGDKDLDTVCRITAPAFDGGMKECRSLTPVQFGMLSADDVKKLKATRVDRAKLQSKGPDKVVVPPGAISPQIAMMAAEPKTFTMAWRGGTWVVID</sequence>
<evidence type="ECO:0000313" key="1">
    <source>
        <dbReference type="EMBL" id="WYW16361.1"/>
    </source>
</evidence>
<organism evidence="1 2">
    <name type="scientific">Amycolatopsis coloradensis</name>
    <dbReference type="NCBI Taxonomy" id="76021"/>
    <lineage>
        <taxon>Bacteria</taxon>
        <taxon>Bacillati</taxon>
        <taxon>Actinomycetota</taxon>
        <taxon>Actinomycetes</taxon>
        <taxon>Pseudonocardiales</taxon>
        <taxon>Pseudonocardiaceae</taxon>
        <taxon>Amycolatopsis</taxon>
    </lineage>
</organism>
<reference evidence="1" key="1">
    <citation type="submission" date="2023-10" db="EMBL/GenBank/DDBJ databases">
        <title>Whole genome sequencing of actinobacterial strain Amycolatopsis sp. (BCA-696) identifies the underlying plant growth-promoting genes.</title>
        <authorList>
            <person name="Gandham P."/>
            <person name="Vadla N."/>
            <person name="Saji A."/>
            <person name="Srinivas V."/>
            <person name="Ruperao P."/>
            <person name="Selvanayagam S."/>
            <person name="Saxena R.K."/>
            <person name="Rathore A."/>
            <person name="Gopalakrishnan S."/>
            <person name="Thakur V."/>
        </authorList>
    </citation>
    <scope>NUCLEOTIDE SEQUENCE</scope>
    <source>
        <strain evidence="1">BCA-696</strain>
    </source>
</reference>
<evidence type="ECO:0000313" key="2">
    <source>
        <dbReference type="Proteomes" id="UP001456344"/>
    </source>
</evidence>
<name>A0ACD5BAJ3_9PSEU</name>
<gene>
    <name evidence="1" type="ORF">LCL61_12460</name>
</gene>
<dbReference type="Proteomes" id="UP001456344">
    <property type="component" value="Chromosome"/>
</dbReference>
<proteinExistence type="predicted"/>
<keyword evidence="2" id="KW-1185">Reference proteome</keyword>